<dbReference type="EMBL" id="CAJOAZ010029840">
    <property type="protein sequence ID" value="CAF4428549.1"/>
    <property type="molecule type" value="Genomic_DNA"/>
</dbReference>
<comment type="caution">
    <text evidence="2">The sequence shown here is derived from an EMBL/GenBank/DDBJ whole genome shotgun (WGS) entry which is preliminary data.</text>
</comment>
<dbReference type="AlphaFoldDB" id="A0A820R2Q2"/>
<protein>
    <submittedName>
        <fullName evidence="2">Uncharacterized protein</fullName>
    </submittedName>
</protein>
<sequence length="47" mass="5492">VFDYQSIREENAVLKSKMNNTTSRSQRSHRHHYDSSSSSPHERLSNS</sequence>
<name>A0A820R2Q2_9BILA</name>
<accession>A0A820R2Q2</accession>
<gene>
    <name evidence="2" type="ORF">OXD698_LOCUS53085</name>
</gene>
<feature type="non-terminal residue" evidence="2">
    <location>
        <position position="1"/>
    </location>
</feature>
<evidence type="ECO:0000313" key="3">
    <source>
        <dbReference type="Proteomes" id="UP000663844"/>
    </source>
</evidence>
<evidence type="ECO:0000313" key="2">
    <source>
        <dbReference type="EMBL" id="CAF4428549.1"/>
    </source>
</evidence>
<organism evidence="2 3">
    <name type="scientific">Adineta steineri</name>
    <dbReference type="NCBI Taxonomy" id="433720"/>
    <lineage>
        <taxon>Eukaryota</taxon>
        <taxon>Metazoa</taxon>
        <taxon>Spiralia</taxon>
        <taxon>Gnathifera</taxon>
        <taxon>Rotifera</taxon>
        <taxon>Eurotatoria</taxon>
        <taxon>Bdelloidea</taxon>
        <taxon>Adinetida</taxon>
        <taxon>Adinetidae</taxon>
        <taxon>Adineta</taxon>
    </lineage>
</organism>
<dbReference type="Proteomes" id="UP000663844">
    <property type="component" value="Unassembled WGS sequence"/>
</dbReference>
<feature type="region of interest" description="Disordered" evidence="1">
    <location>
        <begin position="1"/>
        <end position="47"/>
    </location>
</feature>
<proteinExistence type="predicted"/>
<feature type="non-terminal residue" evidence="2">
    <location>
        <position position="47"/>
    </location>
</feature>
<evidence type="ECO:0000256" key="1">
    <source>
        <dbReference type="SAM" id="MobiDB-lite"/>
    </source>
</evidence>
<feature type="compositionally biased region" description="Basic and acidic residues" evidence="1">
    <location>
        <begin position="1"/>
        <end position="12"/>
    </location>
</feature>
<reference evidence="2" key="1">
    <citation type="submission" date="2021-02" db="EMBL/GenBank/DDBJ databases">
        <authorList>
            <person name="Nowell W R."/>
        </authorList>
    </citation>
    <scope>NUCLEOTIDE SEQUENCE</scope>
</reference>